<feature type="transmembrane region" description="Helical" evidence="1">
    <location>
        <begin position="180"/>
        <end position="204"/>
    </location>
</feature>
<dbReference type="Proteomes" id="UP000095651">
    <property type="component" value="Unassembled WGS sequence"/>
</dbReference>
<feature type="transmembrane region" description="Helical" evidence="1">
    <location>
        <begin position="285"/>
        <end position="306"/>
    </location>
</feature>
<evidence type="ECO:0000313" key="3">
    <source>
        <dbReference type="Proteomes" id="UP000095651"/>
    </source>
</evidence>
<evidence type="ECO:0000313" key="2">
    <source>
        <dbReference type="EMBL" id="CUN66161.1"/>
    </source>
</evidence>
<protein>
    <submittedName>
        <fullName evidence="2">Uncharacterized protein</fullName>
    </submittedName>
</protein>
<keyword evidence="1" id="KW-0472">Membrane</keyword>
<accession>A0A173YPR8</accession>
<feature type="transmembrane region" description="Helical" evidence="1">
    <location>
        <begin position="81"/>
        <end position="102"/>
    </location>
</feature>
<dbReference type="EMBL" id="CYZE01000001">
    <property type="protein sequence ID" value="CUN66161.1"/>
    <property type="molecule type" value="Genomic_DNA"/>
</dbReference>
<keyword evidence="1" id="KW-1133">Transmembrane helix</keyword>
<feature type="transmembrane region" description="Helical" evidence="1">
    <location>
        <begin position="122"/>
        <end position="140"/>
    </location>
</feature>
<feature type="transmembrane region" description="Helical" evidence="1">
    <location>
        <begin position="51"/>
        <end position="74"/>
    </location>
</feature>
<evidence type="ECO:0000256" key="1">
    <source>
        <dbReference type="SAM" id="Phobius"/>
    </source>
</evidence>
<organism evidence="2 3">
    <name type="scientific">Hungatella hathewayi</name>
    <dbReference type="NCBI Taxonomy" id="154046"/>
    <lineage>
        <taxon>Bacteria</taxon>
        <taxon>Bacillati</taxon>
        <taxon>Bacillota</taxon>
        <taxon>Clostridia</taxon>
        <taxon>Lachnospirales</taxon>
        <taxon>Lachnospiraceae</taxon>
        <taxon>Hungatella</taxon>
    </lineage>
</organism>
<feature type="transmembrane region" description="Helical" evidence="1">
    <location>
        <begin position="147"/>
        <end position="168"/>
    </location>
</feature>
<keyword evidence="1" id="KW-0812">Transmembrane</keyword>
<feature type="transmembrane region" description="Helical" evidence="1">
    <location>
        <begin position="255"/>
        <end position="273"/>
    </location>
</feature>
<feature type="transmembrane region" description="Helical" evidence="1">
    <location>
        <begin position="312"/>
        <end position="330"/>
    </location>
</feature>
<dbReference type="AlphaFoldDB" id="A0A173YPR8"/>
<feature type="transmembrane region" description="Helical" evidence="1">
    <location>
        <begin position="225"/>
        <end position="249"/>
    </location>
</feature>
<feature type="transmembrane region" description="Helical" evidence="1">
    <location>
        <begin position="12"/>
        <end position="31"/>
    </location>
</feature>
<reference evidence="2 3" key="1">
    <citation type="submission" date="2015-09" db="EMBL/GenBank/DDBJ databases">
        <authorList>
            <consortium name="Pathogen Informatics"/>
        </authorList>
    </citation>
    <scope>NUCLEOTIDE SEQUENCE [LARGE SCALE GENOMIC DNA]</scope>
    <source>
        <strain evidence="2 3">2789STDY5608850</strain>
    </source>
</reference>
<gene>
    <name evidence="2" type="ORF">ERS852407_00841</name>
</gene>
<sequence length="336" mass="37237">MKELNSTGKREKLARLGIIIMVVSQILYVLSQISGYFLRAASLKDFSPASYFNVTYFLSCLSVIGICLIAAGIYKSQNNRLFFIGCAFLALHTILSLRSLLINGLDRNSLTLNSQLSLICDYLSHLALIGIIACMILFVLKKRGRIAGEIFAVIILFAKLPGIYRTLILTFSEDYGSIRIILLHNSLFTLCSILLMAGFLFWFYAHGLYPETESAYSTSHAEGKWFLIAGSFFFLLTGIAGIVLCFIGYMEGIDFLIFTFSAITLVIGLYGLANSRSHRHAKTCTVIGGIQVLNMAVSLVILLFQQDGAISLYYWTSTGISILFSLLYAVGGWKNM</sequence>
<proteinExistence type="predicted"/>
<name>A0A173YPR8_9FIRM</name>
<dbReference type="RefSeq" id="WP_055653098.1">
    <property type="nucleotide sequence ID" value="NZ_CABIXC010000001.1"/>
</dbReference>